<evidence type="ECO:0000313" key="2">
    <source>
        <dbReference type="Proteomes" id="UP000326979"/>
    </source>
</evidence>
<gene>
    <name evidence="1" type="ORF">FNH04_43565</name>
</gene>
<reference evidence="1 2" key="1">
    <citation type="submission" date="2019-07" db="EMBL/GenBank/DDBJ databases">
        <title>New species of Amycolatopsis and Streptomyces.</title>
        <authorList>
            <person name="Duangmal K."/>
            <person name="Teo W.F.A."/>
            <person name="Lipun K."/>
        </authorList>
    </citation>
    <scope>NUCLEOTIDE SEQUENCE [LARGE SCALE GENOMIC DNA]</scope>
    <source>
        <strain evidence="1 2">TISTR 2346</strain>
    </source>
</reference>
<evidence type="ECO:0000313" key="1">
    <source>
        <dbReference type="EMBL" id="MPY46542.1"/>
    </source>
</evidence>
<protein>
    <submittedName>
        <fullName evidence="1">Uncharacterized protein</fullName>
    </submittedName>
</protein>
<keyword evidence="2" id="KW-1185">Reference proteome</keyword>
<dbReference type="Proteomes" id="UP000326979">
    <property type="component" value="Unassembled WGS sequence"/>
</dbReference>
<comment type="caution">
    <text evidence="1">The sequence shown here is derived from an EMBL/GenBank/DDBJ whole genome shotgun (WGS) entry which is preliminary data.</text>
</comment>
<accession>A0A5N8WHD5</accession>
<sequence>MDITPDRVTFDDQAAQEGWVRSNADRGFRLEHWEYDADRIDGFDYDIGAVRVRAASAKDESALEGVLALWGLRPDCFDYSWATDDPR</sequence>
<name>A0A5N8WHD5_9ACTN</name>
<organism evidence="1 2">
    <name type="scientific">Streptomyces phyllanthi</name>
    <dbReference type="NCBI Taxonomy" id="1803180"/>
    <lineage>
        <taxon>Bacteria</taxon>
        <taxon>Bacillati</taxon>
        <taxon>Actinomycetota</taxon>
        <taxon>Actinomycetes</taxon>
        <taxon>Kitasatosporales</taxon>
        <taxon>Streptomycetaceae</taxon>
        <taxon>Streptomyces</taxon>
    </lineage>
</organism>
<proteinExistence type="predicted"/>
<dbReference type="EMBL" id="VJZE01000695">
    <property type="protein sequence ID" value="MPY46542.1"/>
    <property type="molecule type" value="Genomic_DNA"/>
</dbReference>
<dbReference type="AlphaFoldDB" id="A0A5N8WHD5"/>